<comment type="caution">
    <text evidence="4">The sequence shown here is derived from an EMBL/GenBank/DDBJ whole genome shotgun (WGS) entry which is preliminary data.</text>
</comment>
<evidence type="ECO:0000313" key="4">
    <source>
        <dbReference type="EMBL" id="TWI19168.1"/>
    </source>
</evidence>
<dbReference type="RefSeq" id="WP_145723124.1">
    <property type="nucleotide sequence ID" value="NZ_BSPF01000038.1"/>
</dbReference>
<keyword evidence="2" id="KW-0663">Pyridoxal phosphate</keyword>
<gene>
    <name evidence="4" type="ORF">IQ26_07174</name>
</gene>
<evidence type="ECO:0000256" key="1">
    <source>
        <dbReference type="ARBA" id="ARBA00001933"/>
    </source>
</evidence>
<keyword evidence="4" id="KW-0032">Aminotransferase</keyword>
<accession>A0A562MH63</accession>
<dbReference type="OrthoDB" id="9799304at2"/>
<evidence type="ECO:0000259" key="3">
    <source>
        <dbReference type="Pfam" id="PF00155"/>
    </source>
</evidence>
<organism evidence="4 5">
    <name type="scientific">Mesorhizobium tianshanense</name>
    <dbReference type="NCBI Taxonomy" id="39844"/>
    <lineage>
        <taxon>Bacteria</taxon>
        <taxon>Pseudomonadati</taxon>
        <taxon>Pseudomonadota</taxon>
        <taxon>Alphaproteobacteria</taxon>
        <taxon>Hyphomicrobiales</taxon>
        <taxon>Phyllobacteriaceae</taxon>
        <taxon>Mesorhizobium</taxon>
    </lineage>
</organism>
<dbReference type="Proteomes" id="UP000317122">
    <property type="component" value="Unassembled WGS sequence"/>
</dbReference>
<dbReference type="Gene3D" id="3.40.640.10">
    <property type="entry name" value="Type I PLP-dependent aspartate aminotransferase-like (Major domain)"/>
    <property type="match status" value="1"/>
</dbReference>
<dbReference type="GO" id="GO:0008483">
    <property type="term" value="F:transaminase activity"/>
    <property type="evidence" value="ECO:0007669"/>
    <property type="project" value="UniProtKB-KW"/>
</dbReference>
<dbReference type="InterPro" id="IPR015424">
    <property type="entry name" value="PyrdxlP-dep_Trfase"/>
</dbReference>
<sequence length="377" mass="41466">MTAGANESTARHPFAGNTNTAGSRLVNDLPGGYWQHDLVDHVLLVNNYFPPNTLLEALRTALPKLLACYPSPHQQIAKKIGELLGQDPNRLVVCNGVAEIIPVLLRGLGLRIAVPTPSFNPYEYTALPGHLVRFPLSAPSFDLDVDEFASFVEKTEVDAAIVISPNNPTSRAVGKEKLVKLATRLGECGKMLLLDESFVEFTDMSHHDSLESDLDTLRNVTILKSLGKIYGSCGLRVGYLISSNTAFTERLREFLPIWNVNSLAEFFLSRIGSLRSEAEASWTQVRADRDNLFGLLSSIPGMIVIPPHANFAFCRTPDEWPDGPVLADVLLKRHRILVRHNGGKTMGEGGRYLRIAARCTADNQRLVDSLLETAAEL</sequence>
<name>A0A562MH63_9HYPH</name>
<evidence type="ECO:0000313" key="5">
    <source>
        <dbReference type="Proteomes" id="UP000317122"/>
    </source>
</evidence>
<dbReference type="InterPro" id="IPR004839">
    <property type="entry name" value="Aminotransferase_I/II_large"/>
</dbReference>
<comment type="cofactor">
    <cofactor evidence="1">
        <name>pyridoxal 5'-phosphate</name>
        <dbReference type="ChEBI" id="CHEBI:597326"/>
    </cofactor>
</comment>
<dbReference type="PANTHER" id="PTHR42885:SF1">
    <property type="entry name" value="THREONINE-PHOSPHATE DECARBOXYLASE"/>
    <property type="match status" value="1"/>
</dbReference>
<dbReference type="InterPro" id="IPR015422">
    <property type="entry name" value="PyrdxlP-dep_Trfase_small"/>
</dbReference>
<dbReference type="SUPFAM" id="SSF53383">
    <property type="entry name" value="PLP-dependent transferases"/>
    <property type="match status" value="1"/>
</dbReference>
<keyword evidence="5" id="KW-1185">Reference proteome</keyword>
<dbReference type="InterPro" id="IPR015421">
    <property type="entry name" value="PyrdxlP-dep_Trfase_major"/>
</dbReference>
<feature type="domain" description="Aminotransferase class I/classII large" evidence="3">
    <location>
        <begin position="65"/>
        <end position="369"/>
    </location>
</feature>
<keyword evidence="4" id="KW-0808">Transferase</keyword>
<dbReference type="AlphaFoldDB" id="A0A562MH63"/>
<dbReference type="PANTHER" id="PTHR42885">
    <property type="entry name" value="HISTIDINOL-PHOSPHATE AMINOTRANSFERASE-RELATED"/>
    <property type="match status" value="1"/>
</dbReference>
<dbReference type="CDD" id="cd00609">
    <property type="entry name" value="AAT_like"/>
    <property type="match status" value="1"/>
</dbReference>
<dbReference type="GO" id="GO:0030170">
    <property type="term" value="F:pyridoxal phosphate binding"/>
    <property type="evidence" value="ECO:0007669"/>
    <property type="project" value="InterPro"/>
</dbReference>
<proteinExistence type="predicted"/>
<dbReference type="Gene3D" id="3.90.1150.10">
    <property type="entry name" value="Aspartate Aminotransferase, domain 1"/>
    <property type="match status" value="1"/>
</dbReference>
<protein>
    <submittedName>
        <fullName evidence="4">Histidinol-phosphate/aromatic aminotransferase/cobyric acid decarboxylase-like protein</fullName>
    </submittedName>
</protein>
<evidence type="ECO:0000256" key="2">
    <source>
        <dbReference type="ARBA" id="ARBA00022898"/>
    </source>
</evidence>
<dbReference type="EMBL" id="VLKT01000086">
    <property type="protein sequence ID" value="TWI19168.1"/>
    <property type="molecule type" value="Genomic_DNA"/>
</dbReference>
<reference evidence="4 5" key="1">
    <citation type="journal article" date="2015" name="Stand. Genomic Sci.">
        <title>Genomic Encyclopedia of Bacterial and Archaeal Type Strains, Phase III: the genomes of soil and plant-associated and newly described type strains.</title>
        <authorList>
            <person name="Whitman W.B."/>
            <person name="Woyke T."/>
            <person name="Klenk H.P."/>
            <person name="Zhou Y."/>
            <person name="Lilburn T.G."/>
            <person name="Beck B.J."/>
            <person name="De Vos P."/>
            <person name="Vandamme P."/>
            <person name="Eisen J.A."/>
            <person name="Garrity G."/>
            <person name="Hugenholtz P."/>
            <person name="Kyrpides N.C."/>
        </authorList>
    </citation>
    <scope>NUCLEOTIDE SEQUENCE [LARGE SCALE GENOMIC DNA]</scope>
    <source>
        <strain evidence="4 5">CGMCC 1.2546</strain>
    </source>
</reference>
<dbReference type="Pfam" id="PF00155">
    <property type="entry name" value="Aminotran_1_2"/>
    <property type="match status" value="1"/>
</dbReference>